<feature type="domain" description="Aspartate/ornithine carbamoyltransferase carbamoyl-P binding" evidence="2">
    <location>
        <begin position="4"/>
        <end position="78"/>
    </location>
</feature>
<dbReference type="Pfam" id="PF02729">
    <property type="entry name" value="OTCace_N"/>
    <property type="match status" value="1"/>
</dbReference>
<dbReference type="GO" id="GO:0019240">
    <property type="term" value="P:citrulline biosynthetic process"/>
    <property type="evidence" value="ECO:0007669"/>
    <property type="project" value="TreeGrafter"/>
</dbReference>
<dbReference type="InterPro" id="IPR036901">
    <property type="entry name" value="Asp/Orn_carbamoylTrfase_sf"/>
</dbReference>
<proteinExistence type="predicted"/>
<dbReference type="PANTHER" id="PTHR45753">
    <property type="entry name" value="ORNITHINE CARBAMOYLTRANSFERASE, MITOCHONDRIAL"/>
    <property type="match status" value="1"/>
</dbReference>
<dbReference type="EMBL" id="PFDW01000014">
    <property type="protein sequence ID" value="PJE58450.1"/>
    <property type="molecule type" value="Genomic_DNA"/>
</dbReference>
<dbReference type="SUPFAM" id="SSF53671">
    <property type="entry name" value="Aspartate/ornithine carbamoyltransferase"/>
    <property type="match status" value="1"/>
</dbReference>
<accession>A0A2M8KEV2</accession>
<dbReference type="AlphaFoldDB" id="A0A2M8KEV2"/>
<feature type="non-terminal residue" evidence="3">
    <location>
        <position position="81"/>
    </location>
</feature>
<evidence type="ECO:0000259" key="2">
    <source>
        <dbReference type="Pfam" id="PF02729"/>
    </source>
</evidence>
<protein>
    <submittedName>
        <fullName evidence="3">Ornithine carbamoyltransferase</fullName>
    </submittedName>
</protein>
<evidence type="ECO:0000313" key="3">
    <source>
        <dbReference type="EMBL" id="PJE58450.1"/>
    </source>
</evidence>
<evidence type="ECO:0000313" key="4">
    <source>
        <dbReference type="Proteomes" id="UP000231450"/>
    </source>
</evidence>
<dbReference type="GO" id="GO:0016597">
    <property type="term" value="F:amino acid binding"/>
    <property type="evidence" value="ECO:0007669"/>
    <property type="project" value="InterPro"/>
</dbReference>
<comment type="caution">
    <text evidence="3">The sequence shown here is derived from an EMBL/GenBank/DDBJ whole genome shotgun (WGS) entry which is preliminary data.</text>
</comment>
<evidence type="ECO:0000256" key="1">
    <source>
        <dbReference type="ARBA" id="ARBA00022679"/>
    </source>
</evidence>
<organism evidence="3 4">
    <name type="scientific">Candidatus Portnoybacteria bacterium CG10_big_fil_rev_8_21_14_0_10_36_7</name>
    <dbReference type="NCBI Taxonomy" id="1974812"/>
    <lineage>
        <taxon>Bacteria</taxon>
        <taxon>Candidatus Portnoyibacteriota</taxon>
    </lineage>
</organism>
<dbReference type="GO" id="GO:0004585">
    <property type="term" value="F:ornithine carbamoyltransferase activity"/>
    <property type="evidence" value="ECO:0007669"/>
    <property type="project" value="TreeGrafter"/>
</dbReference>
<sequence length="81" mass="8886">MKNKHFLSVTDLSAKEIQAVLDLGLKLKQELKDKGTNTASLANKTLVMIFEKPSLRTRLSFEIGMTQLGGHAIYLAPSDIG</sequence>
<reference evidence="4" key="1">
    <citation type="submission" date="2017-09" db="EMBL/GenBank/DDBJ databases">
        <title>Depth-based differentiation of microbial function through sediment-hosted aquifers and enrichment of novel symbionts in the deep terrestrial subsurface.</title>
        <authorList>
            <person name="Probst A.J."/>
            <person name="Ladd B."/>
            <person name="Jarett J.K."/>
            <person name="Geller-Mcgrath D.E."/>
            <person name="Sieber C.M.K."/>
            <person name="Emerson J.B."/>
            <person name="Anantharaman K."/>
            <person name="Thomas B.C."/>
            <person name="Malmstrom R."/>
            <person name="Stieglmeier M."/>
            <person name="Klingl A."/>
            <person name="Woyke T."/>
            <person name="Ryan C.M."/>
            <person name="Banfield J.F."/>
        </authorList>
    </citation>
    <scope>NUCLEOTIDE SEQUENCE [LARGE SCALE GENOMIC DNA]</scope>
</reference>
<dbReference type="PANTHER" id="PTHR45753:SF3">
    <property type="entry name" value="ORNITHINE TRANSCARBAMYLASE, MITOCHONDRIAL"/>
    <property type="match status" value="1"/>
</dbReference>
<gene>
    <name evidence="3" type="ORF">COU81_00675</name>
</gene>
<dbReference type="InterPro" id="IPR006132">
    <property type="entry name" value="Asp/Orn_carbamoyltranf_P-bd"/>
</dbReference>
<dbReference type="Gene3D" id="3.40.50.1370">
    <property type="entry name" value="Aspartate/ornithine carbamoyltransferase"/>
    <property type="match status" value="1"/>
</dbReference>
<keyword evidence="1 3" id="KW-0808">Transferase</keyword>
<dbReference type="Proteomes" id="UP000231450">
    <property type="component" value="Unassembled WGS sequence"/>
</dbReference>
<name>A0A2M8KEV2_9BACT</name>
<dbReference type="GO" id="GO:0042450">
    <property type="term" value="P:L-arginine biosynthetic process via ornithine"/>
    <property type="evidence" value="ECO:0007669"/>
    <property type="project" value="TreeGrafter"/>
</dbReference>